<dbReference type="AlphaFoldDB" id="A0A2C5X7S1"/>
<dbReference type="OrthoDB" id="61390at2759"/>
<protein>
    <recommendedName>
        <fullName evidence="4">Methyltransferase domain-containing protein</fullName>
    </recommendedName>
</protein>
<feature type="transmembrane region" description="Helical" evidence="1">
    <location>
        <begin position="12"/>
        <end position="33"/>
    </location>
</feature>
<evidence type="ECO:0000313" key="2">
    <source>
        <dbReference type="EMBL" id="PHH60129.1"/>
    </source>
</evidence>
<keyword evidence="1" id="KW-0812">Transmembrane</keyword>
<evidence type="ECO:0000313" key="3">
    <source>
        <dbReference type="Proteomes" id="UP000226192"/>
    </source>
</evidence>
<dbReference type="Gene3D" id="3.40.50.150">
    <property type="entry name" value="Vaccinia Virus protein VP39"/>
    <property type="match status" value="1"/>
</dbReference>
<dbReference type="SUPFAM" id="SSF53335">
    <property type="entry name" value="S-adenosyl-L-methionine-dependent methyltransferases"/>
    <property type="match status" value="1"/>
</dbReference>
<gene>
    <name evidence="2" type="ORF">CDD81_2087</name>
</gene>
<dbReference type="Proteomes" id="UP000226192">
    <property type="component" value="Unassembled WGS sequence"/>
</dbReference>
<dbReference type="EMBL" id="NJET01000162">
    <property type="protein sequence ID" value="PHH60129.1"/>
    <property type="molecule type" value="Genomic_DNA"/>
</dbReference>
<sequence>MAWHLSGRSFGLGIVVGFLVALALAVVLAAIVLRTRDVYSLGHWKLNVRTPLRSMWMNLGYWKTPDGRPVEYFDEACQGLLRVILEAAGLLTVPGDTEAAPKGTAVLDLGFGCGDQTLALARLVPREARRKFGYVGLTLNETQVRTATGMLDRELVSCTGAIAHLPDRASFTLFCADAARPETWSPAIRQSVQQLADQSFTQKWLLALDCLYHFSPSRRPILQFAARKLDAGVMAFDLILNEQASTTQRLVVRMVGVMMNCPWHTFLTEDEYRAQLVECGYDSNTITIQDISDNVFAGVSGYILRQEAALGRYGISIGGFKLAARLFAWFDRSRVVKAVIVVGRSKGKTE</sequence>
<dbReference type="InterPro" id="IPR029063">
    <property type="entry name" value="SAM-dependent_MTases_sf"/>
</dbReference>
<evidence type="ECO:0008006" key="4">
    <source>
        <dbReference type="Google" id="ProtNLM"/>
    </source>
</evidence>
<keyword evidence="1" id="KW-1133">Transmembrane helix</keyword>
<proteinExistence type="predicted"/>
<name>A0A2C5X7S1_9HYPO</name>
<comment type="caution">
    <text evidence="2">The sequence shown here is derived from an EMBL/GenBank/DDBJ whole genome shotgun (WGS) entry which is preliminary data.</text>
</comment>
<keyword evidence="1" id="KW-0472">Membrane</keyword>
<evidence type="ECO:0000256" key="1">
    <source>
        <dbReference type="SAM" id="Phobius"/>
    </source>
</evidence>
<reference evidence="2 3" key="1">
    <citation type="submission" date="2017-06" db="EMBL/GenBank/DDBJ databases">
        <title>Ant-infecting Ophiocordyceps genomes reveal a high diversity of potential behavioral manipulation genes and a possible major role for enterotoxins.</title>
        <authorList>
            <person name="De Bekker C."/>
            <person name="Evans H.C."/>
            <person name="Brachmann A."/>
            <person name="Hughes D.P."/>
        </authorList>
    </citation>
    <scope>NUCLEOTIDE SEQUENCE [LARGE SCALE GENOMIC DNA]</scope>
    <source>
        <strain evidence="2 3">Map64</strain>
    </source>
</reference>
<organism evidence="2 3">
    <name type="scientific">Ophiocordyceps australis</name>
    <dbReference type="NCBI Taxonomy" id="1399860"/>
    <lineage>
        <taxon>Eukaryota</taxon>
        <taxon>Fungi</taxon>
        <taxon>Dikarya</taxon>
        <taxon>Ascomycota</taxon>
        <taxon>Pezizomycotina</taxon>
        <taxon>Sordariomycetes</taxon>
        <taxon>Hypocreomycetidae</taxon>
        <taxon>Hypocreales</taxon>
        <taxon>Ophiocordycipitaceae</taxon>
        <taxon>Ophiocordyceps</taxon>
    </lineage>
</organism>
<accession>A0A2C5X7S1</accession>
<dbReference type="STRING" id="1399860.A0A2C5X7S1"/>
<keyword evidence="3" id="KW-1185">Reference proteome</keyword>